<dbReference type="OrthoDB" id="6744641at2759"/>
<dbReference type="SMART" id="SM00192">
    <property type="entry name" value="LDLa"/>
    <property type="match status" value="1"/>
</dbReference>
<dbReference type="SMART" id="SM00020">
    <property type="entry name" value="Tryp_SPc"/>
    <property type="match status" value="1"/>
</dbReference>
<dbReference type="GeneID" id="100166859"/>
<feature type="domain" description="Peptidase S1" evidence="4">
    <location>
        <begin position="115"/>
        <end position="438"/>
    </location>
</feature>
<name>A0A8R2B508_ACYPI</name>
<dbReference type="InterPro" id="IPR036055">
    <property type="entry name" value="LDL_receptor-like_sf"/>
</dbReference>
<dbReference type="PROSITE" id="PS50068">
    <property type="entry name" value="LDLRA_2"/>
    <property type="match status" value="1"/>
</dbReference>
<dbReference type="InterPro" id="IPR043504">
    <property type="entry name" value="Peptidase_S1_PA_chymotrypsin"/>
</dbReference>
<dbReference type="SUPFAM" id="SSF57424">
    <property type="entry name" value="LDL receptor-like module"/>
    <property type="match status" value="1"/>
</dbReference>
<dbReference type="PANTHER" id="PTHR24252:SF7">
    <property type="entry name" value="HYALIN"/>
    <property type="match status" value="1"/>
</dbReference>
<dbReference type="PRINTS" id="PR00722">
    <property type="entry name" value="CHYMOTRYPSIN"/>
</dbReference>
<dbReference type="CDD" id="cd00112">
    <property type="entry name" value="LDLa"/>
    <property type="match status" value="1"/>
</dbReference>
<keyword evidence="3" id="KW-1133">Transmembrane helix</keyword>
<keyword evidence="3" id="KW-0472">Membrane</keyword>
<dbReference type="PANTHER" id="PTHR24252">
    <property type="entry name" value="ACROSIN-RELATED"/>
    <property type="match status" value="1"/>
</dbReference>
<dbReference type="PROSITE" id="PS50240">
    <property type="entry name" value="TRYPSIN_DOM"/>
    <property type="match status" value="2"/>
</dbReference>
<dbReference type="GO" id="GO:0004252">
    <property type="term" value="F:serine-type endopeptidase activity"/>
    <property type="evidence" value="ECO:0007669"/>
    <property type="project" value="InterPro"/>
</dbReference>
<dbReference type="Gene3D" id="2.40.10.10">
    <property type="entry name" value="Trypsin-like serine proteases"/>
    <property type="match status" value="2"/>
</dbReference>
<feature type="transmembrane region" description="Helical" evidence="3">
    <location>
        <begin position="23"/>
        <end position="41"/>
    </location>
</feature>
<reference evidence="6" key="1">
    <citation type="submission" date="2010-06" db="EMBL/GenBank/DDBJ databases">
        <authorList>
            <person name="Jiang H."/>
            <person name="Abraham K."/>
            <person name="Ali S."/>
            <person name="Alsbrooks S.L."/>
            <person name="Anim B.N."/>
            <person name="Anosike U.S."/>
            <person name="Attaway T."/>
            <person name="Bandaranaike D.P."/>
            <person name="Battles P.K."/>
            <person name="Bell S.N."/>
            <person name="Bell A.V."/>
            <person name="Beltran B."/>
            <person name="Bickham C."/>
            <person name="Bustamante Y."/>
            <person name="Caleb T."/>
            <person name="Canada A."/>
            <person name="Cardenas V."/>
            <person name="Carter K."/>
            <person name="Chacko J."/>
            <person name="Chandrabose M.N."/>
            <person name="Chavez D."/>
            <person name="Chavez A."/>
            <person name="Chen L."/>
            <person name="Chu H.-S."/>
            <person name="Claassen K.J."/>
            <person name="Cockrell R."/>
            <person name="Collins M."/>
            <person name="Cooper J.A."/>
            <person name="Cree A."/>
            <person name="Curry S.M."/>
            <person name="Da Y."/>
            <person name="Dao M.D."/>
            <person name="Das B."/>
            <person name="Davila M.-L."/>
            <person name="Davy-Carroll L."/>
            <person name="Denson S."/>
            <person name="Dinh H."/>
            <person name="Ebong V.E."/>
            <person name="Edwards J.R."/>
            <person name="Egan A."/>
            <person name="El-Daye J."/>
            <person name="Escobedo L."/>
            <person name="Fernandez S."/>
            <person name="Fernando P.R."/>
            <person name="Flagg N."/>
            <person name="Forbes L.D."/>
            <person name="Fowler R.G."/>
            <person name="Fu Q."/>
            <person name="Gabisi R.A."/>
            <person name="Ganer J."/>
            <person name="Garbino Pronczuk A."/>
            <person name="Garcia R.M."/>
            <person name="Garner T."/>
            <person name="Garrett T.E."/>
            <person name="Gonzalez D.A."/>
            <person name="Hamid H."/>
            <person name="Hawkins E.S."/>
            <person name="Hirani K."/>
            <person name="Hogues M.E."/>
            <person name="Hollins B."/>
            <person name="Hsiao C.-H."/>
            <person name="Jabil R."/>
            <person name="James M.L."/>
            <person name="Jhangiani S.N."/>
            <person name="Johnson B."/>
            <person name="Johnson Q."/>
            <person name="Joshi V."/>
            <person name="Kalu J.B."/>
            <person name="Kam C."/>
            <person name="Kashfia A."/>
            <person name="Keebler J."/>
            <person name="Kisamo H."/>
            <person name="Kovar C.L."/>
            <person name="Lago L.A."/>
            <person name="Lai C.-Y."/>
            <person name="Laidlaw J."/>
            <person name="Lara F."/>
            <person name="Le T.-K."/>
            <person name="Lee S.L."/>
            <person name="Legall F.H."/>
            <person name="Lemon S.J."/>
            <person name="Lewis L.R."/>
            <person name="Li B."/>
            <person name="Liu Y."/>
            <person name="Liu Y.-S."/>
            <person name="Lopez J."/>
            <person name="Lozado R.J."/>
            <person name="Lu J."/>
            <person name="Madu R.C."/>
            <person name="Maheshwari M."/>
            <person name="Maheshwari R."/>
            <person name="Malloy K."/>
            <person name="Martinez E."/>
            <person name="Mathew T."/>
            <person name="Mercado I.C."/>
            <person name="Mercado C."/>
            <person name="Meyer B."/>
            <person name="Montgomery K."/>
            <person name="Morgan M.B."/>
            <person name="Munidasa M."/>
            <person name="Nazareth L.V."/>
            <person name="Nelson J."/>
            <person name="Ng B.M."/>
            <person name="Nguyen N.B."/>
            <person name="Nguyen P.Q."/>
            <person name="Nguyen T."/>
            <person name="Obregon M."/>
            <person name="Okwuonu G.O."/>
            <person name="Onwere C.G."/>
            <person name="Orozco G."/>
            <person name="Parra A."/>
            <person name="Patel S."/>
            <person name="Patil S."/>
            <person name="Perez A."/>
            <person name="Perez Y."/>
            <person name="Pham C."/>
            <person name="Primus E.L."/>
            <person name="Pu L.-L."/>
            <person name="Puazo M."/>
            <person name="Qin X."/>
            <person name="Quiroz J.B."/>
            <person name="Reese J."/>
            <person name="Richards S."/>
            <person name="Rives C.M."/>
            <person name="Robberts R."/>
            <person name="Ruiz S.J."/>
            <person name="Ruiz M.J."/>
            <person name="Santibanez J."/>
            <person name="Schneider B.W."/>
            <person name="Sisson I."/>
            <person name="Smith M."/>
            <person name="Sodergren E."/>
            <person name="Song X.-Z."/>
            <person name="Song B.B."/>
            <person name="Summersgill H."/>
            <person name="Thelus R."/>
            <person name="Thornton R.D."/>
            <person name="Trejos Z.Y."/>
            <person name="Usmani K."/>
            <person name="Vattathil S."/>
            <person name="Villasana D."/>
            <person name="Walker D.L."/>
            <person name="Wang S."/>
            <person name="Wang K."/>
            <person name="White C.S."/>
            <person name="Williams A.C."/>
            <person name="Williamson J."/>
            <person name="Wilson K."/>
            <person name="Woghiren I.O."/>
            <person name="Woodworth J.R."/>
            <person name="Worley K.C."/>
            <person name="Wright R.A."/>
            <person name="Wu W."/>
            <person name="Young L."/>
            <person name="Zhang L."/>
            <person name="Zhang J."/>
            <person name="Zhu Y."/>
            <person name="Muzny D.M."/>
            <person name="Weinstock G."/>
            <person name="Gibbs R.A."/>
        </authorList>
    </citation>
    <scope>NUCLEOTIDE SEQUENCE [LARGE SCALE GENOMIC DNA]</scope>
    <source>
        <strain evidence="6">LSR1</strain>
    </source>
</reference>
<evidence type="ECO:0000259" key="4">
    <source>
        <dbReference type="PROSITE" id="PS50240"/>
    </source>
</evidence>
<feature type="disulfide bond" evidence="2">
    <location>
        <begin position="64"/>
        <end position="82"/>
    </location>
</feature>
<keyword evidence="6" id="KW-1185">Reference proteome</keyword>
<proteinExistence type="predicted"/>
<dbReference type="EnsemblMetazoa" id="XM_008183727.3">
    <property type="protein sequence ID" value="XP_008181949.2"/>
    <property type="gene ID" value="LOC100166859"/>
</dbReference>
<dbReference type="AlphaFoldDB" id="A0A8R2B508"/>
<protein>
    <recommendedName>
        <fullName evidence="4">Peptidase S1 domain-containing protein</fullName>
    </recommendedName>
</protein>
<dbReference type="CDD" id="cd00190">
    <property type="entry name" value="Tryp_SPc"/>
    <property type="match status" value="1"/>
</dbReference>
<keyword evidence="1 2" id="KW-1015">Disulfide bond</keyword>
<dbReference type="KEGG" id="api:100166859"/>
<sequence>MYIAYIFKYIKFNFSSTLAMEATYFWIIIYSCLIFGTGVLCDRKLERRQAVSSCSVNNDDMFYCSNKMCIEWSSVCDGYKDCSDGSDETRDTCARYEYGTNMTMACGRVHIQNQVISKKGNKEVKEAMVGTAPWYVRILKLYDDTYIRMCGGTIIAPNVVISEASYFWEEGMKSMKISVKDGLYIVSVGKYTYKNFKVDQDTDFHKKMNVKIIYLREGYNGTGNEDIAVIVLANKISFSNGFAAPVCIDWNGQYNVFNGDQGKVIVRDLSDDVEPTYFERNSSYINSITCQKLYPTVYSEVTSYEKFCAYRKLEPLYSYQGLGITFLHSNSHFLTGVNTRYDEDTNERMVQQFIDLRFYVHWIRGIINKHVTVNSCVLPTVEGVVYSYEDSNEILPHGTLIDNHLNINENCEVGYHKAYPSRFRFCQGKGKWLTNSEKLCFKMCPPLESDSLDIKCSHNGKYANCSNLSIPDTIARLSCKSTHSAPNGKDESPLQLICQSNGMWNKPLYTCNPNCGRVYIEIKLLINNGTKALVGTAPWNVGIYRFDKKKSNHDLICGGSIISPNLVVSAAHCFWNQGMLSNTISISDGLYKIAVGKYDRNFSIIDNEFTKIINVKIVYLTEGYNGHTGSYFEDIAVILLEKRVPFSDGVTPVCIDWNGEYKEENGDHGKIVGWGKTENASSSPILLEASLPYIDRSTCRGMYKNEFERYVTVDKFCAGSALGQGVGSGDSGAGLCFLHSDSYYLTGVVSSKDTDKNYSIATFTEIKYHIEWIRGLFDRYNKVK</sequence>
<dbReference type="InterPro" id="IPR023415">
    <property type="entry name" value="LDLR_class-A_CS"/>
</dbReference>
<evidence type="ECO:0000313" key="5">
    <source>
        <dbReference type="EnsemblMetazoa" id="XP_008181949.2"/>
    </source>
</evidence>
<reference evidence="5" key="2">
    <citation type="submission" date="2022-06" db="UniProtKB">
        <authorList>
            <consortium name="EnsemblMetazoa"/>
        </authorList>
    </citation>
    <scope>IDENTIFICATION</scope>
</reference>
<dbReference type="Proteomes" id="UP000007819">
    <property type="component" value="Chromosome A1"/>
</dbReference>
<dbReference type="InterPro" id="IPR009003">
    <property type="entry name" value="Peptidase_S1_PA"/>
</dbReference>
<keyword evidence="3" id="KW-0812">Transmembrane</keyword>
<evidence type="ECO:0000256" key="3">
    <source>
        <dbReference type="SAM" id="Phobius"/>
    </source>
</evidence>
<dbReference type="Pfam" id="PF00057">
    <property type="entry name" value="Ldl_recept_a"/>
    <property type="match status" value="1"/>
</dbReference>
<organism evidence="5 6">
    <name type="scientific">Acyrthosiphon pisum</name>
    <name type="common">Pea aphid</name>
    <dbReference type="NCBI Taxonomy" id="7029"/>
    <lineage>
        <taxon>Eukaryota</taxon>
        <taxon>Metazoa</taxon>
        <taxon>Ecdysozoa</taxon>
        <taxon>Arthropoda</taxon>
        <taxon>Hexapoda</taxon>
        <taxon>Insecta</taxon>
        <taxon>Pterygota</taxon>
        <taxon>Neoptera</taxon>
        <taxon>Paraneoptera</taxon>
        <taxon>Hemiptera</taxon>
        <taxon>Sternorrhyncha</taxon>
        <taxon>Aphidomorpha</taxon>
        <taxon>Aphidoidea</taxon>
        <taxon>Aphididae</taxon>
        <taxon>Macrosiphini</taxon>
        <taxon>Acyrthosiphon</taxon>
    </lineage>
</organism>
<dbReference type="PROSITE" id="PS01209">
    <property type="entry name" value="LDLRA_1"/>
    <property type="match status" value="1"/>
</dbReference>
<dbReference type="RefSeq" id="XP_008181949.2">
    <property type="nucleotide sequence ID" value="XM_008183727.2"/>
</dbReference>
<evidence type="ECO:0000256" key="2">
    <source>
        <dbReference type="PROSITE-ProRule" id="PRU00124"/>
    </source>
</evidence>
<dbReference type="InterPro" id="IPR001314">
    <property type="entry name" value="Peptidase_S1A"/>
</dbReference>
<dbReference type="SUPFAM" id="SSF50494">
    <property type="entry name" value="Trypsin-like serine proteases"/>
    <property type="match status" value="2"/>
</dbReference>
<dbReference type="Pfam" id="PF00089">
    <property type="entry name" value="Trypsin"/>
    <property type="match status" value="2"/>
</dbReference>
<dbReference type="GO" id="GO:0006508">
    <property type="term" value="P:proteolysis"/>
    <property type="evidence" value="ECO:0007669"/>
    <property type="project" value="InterPro"/>
</dbReference>
<comment type="caution">
    <text evidence="2">Lacks conserved residue(s) required for the propagation of feature annotation.</text>
</comment>
<dbReference type="InterPro" id="IPR018114">
    <property type="entry name" value="TRYPSIN_HIS"/>
</dbReference>
<feature type="domain" description="Peptidase S1" evidence="4">
    <location>
        <begin position="526"/>
        <end position="778"/>
    </location>
</feature>
<evidence type="ECO:0000256" key="1">
    <source>
        <dbReference type="ARBA" id="ARBA00023157"/>
    </source>
</evidence>
<accession>A0A8R2B508</accession>
<dbReference type="InterPro" id="IPR001254">
    <property type="entry name" value="Trypsin_dom"/>
</dbReference>
<dbReference type="Gene3D" id="4.10.400.10">
    <property type="entry name" value="Low-density Lipoprotein Receptor"/>
    <property type="match status" value="1"/>
</dbReference>
<evidence type="ECO:0000313" key="6">
    <source>
        <dbReference type="Proteomes" id="UP000007819"/>
    </source>
</evidence>
<dbReference type="PROSITE" id="PS00134">
    <property type="entry name" value="TRYPSIN_HIS"/>
    <property type="match status" value="1"/>
</dbReference>
<dbReference type="InterPro" id="IPR002172">
    <property type="entry name" value="LDrepeatLR_classA_rpt"/>
</dbReference>